<reference evidence="1" key="1">
    <citation type="journal article" date="2023" name="Insect Mol. Biol.">
        <title>Genome sequencing provides insights into the evolution of gene families encoding plant cell wall-degrading enzymes in longhorned beetles.</title>
        <authorList>
            <person name="Shin N.R."/>
            <person name="Okamura Y."/>
            <person name="Kirsch R."/>
            <person name="Pauchet Y."/>
        </authorList>
    </citation>
    <scope>NUCLEOTIDE SEQUENCE</scope>
    <source>
        <strain evidence="1">AMC_N1</strain>
    </source>
</reference>
<dbReference type="InterPro" id="IPR052709">
    <property type="entry name" value="Transposase-MT_Hybrid"/>
</dbReference>
<sequence>MGYPIDPALASLSASSFPGTPECPGTHYNFNNPDYFRTPKVLESPNCYKLMHIDKWEEMGQTILYFWKVDSIALSAYNGEYFQQHEGTAMGNSLSPFIANLFMSKFETEVKDKFEYFPSLVQEGKSSKPEFPFQGKTAYRRRPPLFCEFRLDSLTPPDMQHLFYFAFFCIQLIVEEPNSGMKPLLKRKCMSGINCFQRDEKGWKMNHMIVVLAPPSRNRTSVQKVSARWVPRLLTPNQKSVRFEVCQRLLPRYEDEREGLLNHIATCDKTWVHHYTPESKQASMEWLTKKEKEPQ</sequence>
<dbReference type="EMBL" id="JAPWTK010000064">
    <property type="protein sequence ID" value="KAJ8952776.1"/>
    <property type="molecule type" value="Genomic_DNA"/>
</dbReference>
<keyword evidence="2" id="KW-1185">Reference proteome</keyword>
<accession>A0AAV8YQA4</accession>
<evidence type="ECO:0000313" key="1">
    <source>
        <dbReference type="EMBL" id="KAJ8952776.1"/>
    </source>
</evidence>
<dbReference type="GO" id="GO:0003676">
    <property type="term" value="F:nucleic acid binding"/>
    <property type="evidence" value="ECO:0007669"/>
    <property type="project" value="InterPro"/>
</dbReference>
<evidence type="ECO:0000313" key="2">
    <source>
        <dbReference type="Proteomes" id="UP001162162"/>
    </source>
</evidence>
<comment type="caution">
    <text evidence="1">The sequence shown here is derived from an EMBL/GenBank/DDBJ whole genome shotgun (WGS) entry which is preliminary data.</text>
</comment>
<dbReference type="AlphaFoldDB" id="A0AAV8YQA4"/>
<dbReference type="PANTHER" id="PTHR46060">
    <property type="entry name" value="MARINER MOS1 TRANSPOSASE-LIKE PROTEIN"/>
    <property type="match status" value="1"/>
</dbReference>
<name>A0AAV8YQA4_9CUCU</name>
<dbReference type="Proteomes" id="UP001162162">
    <property type="component" value="Unassembled WGS sequence"/>
</dbReference>
<proteinExistence type="predicted"/>
<dbReference type="PANTHER" id="PTHR46060:SF1">
    <property type="entry name" value="MARINER MOS1 TRANSPOSASE-LIKE PROTEIN"/>
    <property type="match status" value="1"/>
</dbReference>
<gene>
    <name evidence="1" type="ORF">NQ318_008093</name>
</gene>
<organism evidence="1 2">
    <name type="scientific">Aromia moschata</name>
    <dbReference type="NCBI Taxonomy" id="1265417"/>
    <lineage>
        <taxon>Eukaryota</taxon>
        <taxon>Metazoa</taxon>
        <taxon>Ecdysozoa</taxon>
        <taxon>Arthropoda</taxon>
        <taxon>Hexapoda</taxon>
        <taxon>Insecta</taxon>
        <taxon>Pterygota</taxon>
        <taxon>Neoptera</taxon>
        <taxon>Endopterygota</taxon>
        <taxon>Coleoptera</taxon>
        <taxon>Polyphaga</taxon>
        <taxon>Cucujiformia</taxon>
        <taxon>Chrysomeloidea</taxon>
        <taxon>Cerambycidae</taxon>
        <taxon>Cerambycinae</taxon>
        <taxon>Callichromatini</taxon>
        <taxon>Aromia</taxon>
    </lineage>
</organism>
<protein>
    <submittedName>
        <fullName evidence="1">Uncharacterized protein</fullName>
    </submittedName>
</protein>
<dbReference type="Gene3D" id="3.30.420.10">
    <property type="entry name" value="Ribonuclease H-like superfamily/Ribonuclease H"/>
    <property type="match status" value="1"/>
</dbReference>
<dbReference type="InterPro" id="IPR036397">
    <property type="entry name" value="RNaseH_sf"/>
</dbReference>